<dbReference type="KEGG" id="rcf:Poly24_32540"/>
<reference evidence="1 2" key="1">
    <citation type="submission" date="2019-02" db="EMBL/GenBank/DDBJ databases">
        <title>Deep-cultivation of Planctomycetes and their phenomic and genomic characterization uncovers novel biology.</title>
        <authorList>
            <person name="Wiegand S."/>
            <person name="Jogler M."/>
            <person name="Boedeker C."/>
            <person name="Pinto D."/>
            <person name="Vollmers J."/>
            <person name="Rivas-Marin E."/>
            <person name="Kohn T."/>
            <person name="Peeters S.H."/>
            <person name="Heuer A."/>
            <person name="Rast P."/>
            <person name="Oberbeckmann S."/>
            <person name="Bunk B."/>
            <person name="Jeske O."/>
            <person name="Meyerdierks A."/>
            <person name="Storesund J.E."/>
            <person name="Kallscheuer N."/>
            <person name="Luecker S."/>
            <person name="Lage O.M."/>
            <person name="Pohl T."/>
            <person name="Merkel B.J."/>
            <person name="Hornburger P."/>
            <person name="Mueller R.-W."/>
            <person name="Bruemmer F."/>
            <person name="Labrenz M."/>
            <person name="Spormann A.M."/>
            <person name="Op den Camp H."/>
            <person name="Overmann J."/>
            <person name="Amann R."/>
            <person name="Jetten M.S.M."/>
            <person name="Mascher T."/>
            <person name="Medema M.H."/>
            <person name="Devos D.P."/>
            <person name="Kaster A.-K."/>
            <person name="Ovreas L."/>
            <person name="Rohde M."/>
            <person name="Galperin M.Y."/>
            <person name="Jogler C."/>
        </authorList>
    </citation>
    <scope>NUCLEOTIDE SEQUENCE [LARGE SCALE GENOMIC DNA]</scope>
    <source>
        <strain evidence="1 2">Poly24</strain>
    </source>
</reference>
<dbReference type="Gene3D" id="3.40.50.2000">
    <property type="entry name" value="Glycogen Phosphorylase B"/>
    <property type="match status" value="1"/>
</dbReference>
<dbReference type="SUPFAM" id="SSF53756">
    <property type="entry name" value="UDP-Glycosyltransferase/glycogen phosphorylase"/>
    <property type="match status" value="1"/>
</dbReference>
<dbReference type="OrthoDB" id="5696983at2"/>
<dbReference type="EMBL" id="CP036348">
    <property type="protein sequence ID" value="QDV69538.1"/>
    <property type="molecule type" value="Genomic_DNA"/>
</dbReference>
<protein>
    <submittedName>
        <fullName evidence="1">Exostosin family protein</fullName>
    </submittedName>
</protein>
<keyword evidence="2" id="KW-1185">Reference proteome</keyword>
<evidence type="ECO:0000313" key="2">
    <source>
        <dbReference type="Proteomes" id="UP000315082"/>
    </source>
</evidence>
<name>A0A518JVI2_9BACT</name>
<accession>A0A518JVI2</accession>
<gene>
    <name evidence="1" type="ORF">Poly24_32540</name>
</gene>
<dbReference type="Proteomes" id="UP000315082">
    <property type="component" value="Chromosome"/>
</dbReference>
<proteinExistence type="predicted"/>
<sequence>MLNRLKFMSRHPLHSMQRLCEYASVLKRSDRRLPDASDRVALVLPSTRSNRSYFALAWTLGNAGFVVCIPRSSSTLLGFGQYDRYIVDLPFVRVVSPSRLRSCELVFCEDVKQAVSVTCDKVFEVGFDYYSTVPDEGGVFLPFGAHPAARIRNLEPKDFDASARRTIGIFCAGNLSGASYNNPSLIATFNTPSRTQIINWTAEMFSPRIVATTSDFKTGLKDHLNHIVLLDQATDGLSLGEYFSALRDAEFVLCPPGVNHPHCHNIFEGMACGCIPILGYDNWMRPRLQNGINCITFSDKPSFADAILRALRSTAGERARLRDGVIRYYDSFVRPNVVVEQMVAKAKRVRVLNERHSVRYLGG</sequence>
<dbReference type="AlphaFoldDB" id="A0A518JVI2"/>
<organism evidence="1 2">
    <name type="scientific">Rosistilla carotiformis</name>
    <dbReference type="NCBI Taxonomy" id="2528017"/>
    <lineage>
        <taxon>Bacteria</taxon>
        <taxon>Pseudomonadati</taxon>
        <taxon>Planctomycetota</taxon>
        <taxon>Planctomycetia</taxon>
        <taxon>Pirellulales</taxon>
        <taxon>Pirellulaceae</taxon>
        <taxon>Rosistilla</taxon>
    </lineage>
</organism>
<evidence type="ECO:0000313" key="1">
    <source>
        <dbReference type="EMBL" id="QDV69538.1"/>
    </source>
</evidence>